<dbReference type="RefSeq" id="WP_277832621.1">
    <property type="nucleotide sequence ID" value="NZ_JAAIVF010000003.1"/>
</dbReference>
<feature type="compositionally biased region" description="Basic and acidic residues" evidence="1">
    <location>
        <begin position="214"/>
        <end position="230"/>
    </location>
</feature>
<feature type="compositionally biased region" description="Low complexity" evidence="1">
    <location>
        <begin position="147"/>
        <end position="165"/>
    </location>
</feature>
<sequence>MTNEPTTGADANGSTDDRAEAVLSTVRKDFEDAERKIAGEIDPGIRAVVIAVLVLLLLGTFSLTHTGGASGWDVLSGDSSAVAESISIASRVFVWMALVFGVVGSMLALVTRRWAIAWAAVAGTATTCILGMLAIWSRLTPNRNTSSAGPAVGSAGAPSGGQPVSTGTSVHSVDVSGPGIGLILAVIILVLLTFYWIRVVWARSASQMVAAEERRSHADAQEQRVLDQMRRSSASARRLRQNATDEGAEVGDTADKGAVDKSAAPGDTA</sequence>
<feature type="transmembrane region" description="Helical" evidence="2">
    <location>
        <begin position="45"/>
        <end position="68"/>
    </location>
</feature>
<gene>
    <name evidence="3" type="ORF">NVS88_04090</name>
</gene>
<evidence type="ECO:0000313" key="3">
    <source>
        <dbReference type="EMBL" id="MDG3013736.1"/>
    </source>
</evidence>
<accession>A0A9X4LY43</accession>
<dbReference type="Proteomes" id="UP001152755">
    <property type="component" value="Unassembled WGS sequence"/>
</dbReference>
<comment type="caution">
    <text evidence="3">The sequence shown here is derived from an EMBL/GenBank/DDBJ whole genome shotgun (WGS) entry which is preliminary data.</text>
</comment>
<keyword evidence="2" id="KW-1133">Transmembrane helix</keyword>
<reference evidence="3" key="1">
    <citation type="submission" date="2022-08" db="EMBL/GenBank/DDBJ databases">
        <title>Genome analysis of Corynebacteriales strain.</title>
        <authorList>
            <person name="Lee S.D."/>
        </authorList>
    </citation>
    <scope>NUCLEOTIDE SEQUENCE</scope>
    <source>
        <strain evidence="3">D3-21</strain>
    </source>
</reference>
<dbReference type="EMBL" id="JANRHA010000002">
    <property type="protein sequence ID" value="MDG3013736.1"/>
    <property type="molecule type" value="Genomic_DNA"/>
</dbReference>
<protein>
    <submittedName>
        <fullName evidence="3">Uncharacterized protein</fullName>
    </submittedName>
</protein>
<name>A0A9X4LY43_9ACTN</name>
<evidence type="ECO:0000256" key="2">
    <source>
        <dbReference type="SAM" id="Phobius"/>
    </source>
</evidence>
<feature type="transmembrane region" description="Helical" evidence="2">
    <location>
        <begin position="179"/>
        <end position="197"/>
    </location>
</feature>
<dbReference type="AlphaFoldDB" id="A0A9X4LY43"/>
<feature type="transmembrane region" description="Helical" evidence="2">
    <location>
        <begin position="116"/>
        <end position="136"/>
    </location>
</feature>
<feature type="region of interest" description="Disordered" evidence="1">
    <location>
        <begin position="214"/>
        <end position="269"/>
    </location>
</feature>
<keyword evidence="4" id="KW-1185">Reference proteome</keyword>
<evidence type="ECO:0000256" key="1">
    <source>
        <dbReference type="SAM" id="MobiDB-lite"/>
    </source>
</evidence>
<feature type="region of interest" description="Disordered" evidence="1">
    <location>
        <begin position="147"/>
        <end position="169"/>
    </location>
</feature>
<keyword evidence="2" id="KW-0472">Membrane</keyword>
<organism evidence="3 4">
    <name type="scientific">Speluncibacter jeojiensis</name>
    <dbReference type="NCBI Taxonomy" id="2710754"/>
    <lineage>
        <taxon>Bacteria</taxon>
        <taxon>Bacillati</taxon>
        <taxon>Actinomycetota</taxon>
        <taxon>Actinomycetes</taxon>
        <taxon>Mycobacteriales</taxon>
        <taxon>Speluncibacteraceae</taxon>
        <taxon>Speluncibacter</taxon>
    </lineage>
</organism>
<keyword evidence="2" id="KW-0812">Transmembrane</keyword>
<proteinExistence type="predicted"/>
<evidence type="ECO:0000313" key="4">
    <source>
        <dbReference type="Proteomes" id="UP001152755"/>
    </source>
</evidence>
<feature type="transmembrane region" description="Helical" evidence="2">
    <location>
        <begin position="88"/>
        <end position="109"/>
    </location>
</feature>